<reference evidence="1 2" key="1">
    <citation type="submission" date="2018-06" db="EMBL/GenBank/DDBJ databases">
        <authorList>
            <consortium name="Pathogen Informatics"/>
            <person name="Doyle S."/>
        </authorList>
    </citation>
    <scope>NUCLEOTIDE SEQUENCE [LARGE SCALE GENOMIC DNA]</scope>
    <source>
        <strain evidence="1 2">NCTC11801</strain>
    </source>
</reference>
<gene>
    <name evidence="1" type="ORF">NCTC11801_00589</name>
</gene>
<evidence type="ECO:0000313" key="1">
    <source>
        <dbReference type="EMBL" id="SUC29686.1"/>
    </source>
</evidence>
<dbReference type="InterPro" id="IPR051220">
    <property type="entry name" value="TFA_Chaperone"/>
</dbReference>
<dbReference type="RefSeq" id="WP_282561758.1">
    <property type="nucleotide sequence ID" value="NZ_CP077317.1"/>
</dbReference>
<name>A0A379FLW3_PRORE</name>
<dbReference type="EMBL" id="UGTZ01000001">
    <property type="protein sequence ID" value="SUC29686.1"/>
    <property type="molecule type" value="Genomic_DNA"/>
</dbReference>
<dbReference type="AlphaFoldDB" id="A0A379FLW3"/>
<accession>A0A379FLW3</accession>
<organism evidence="1 2">
    <name type="scientific">Providencia rettgeri</name>
    <dbReference type="NCBI Taxonomy" id="587"/>
    <lineage>
        <taxon>Bacteria</taxon>
        <taxon>Pseudomonadati</taxon>
        <taxon>Pseudomonadota</taxon>
        <taxon>Gammaproteobacteria</taxon>
        <taxon>Enterobacterales</taxon>
        <taxon>Morganellaceae</taxon>
        <taxon>Providencia</taxon>
    </lineage>
</organism>
<dbReference type="Proteomes" id="UP000254208">
    <property type="component" value="Unassembled WGS sequence"/>
</dbReference>
<dbReference type="Pfam" id="PF02413">
    <property type="entry name" value="Caudo_TAP"/>
    <property type="match status" value="1"/>
</dbReference>
<dbReference type="InterPro" id="IPR003458">
    <property type="entry name" value="Phage_T4_Gp38_tail_assem"/>
</dbReference>
<proteinExistence type="predicted"/>
<evidence type="ECO:0000313" key="2">
    <source>
        <dbReference type="Proteomes" id="UP000254208"/>
    </source>
</evidence>
<protein>
    <submittedName>
        <fullName evidence="1">Bacteriophage tail assembly protein</fullName>
    </submittedName>
</protein>
<dbReference type="GeneID" id="93674995"/>
<dbReference type="PANTHER" id="PTHR34413">
    <property type="entry name" value="PROPHAGE TAIL FIBER ASSEMBLY PROTEIN HOMOLOG TFAE-RELATED-RELATED"/>
    <property type="match status" value="1"/>
</dbReference>
<sequence>MKHYINKNTGDIFAYSIEQLTQVSRISELEVLLQEKEPDFITAGNKLEHSEEDLHDAKLALQQRITELSMDESIDIDSHDDVKLLVQNVDDKTAKYQESLISFEKTESEYQVIKSEYDGILPIFFDIQENLNSLTKMSKEEVDAYINPPISKEQLITEAEQQKQSLLAESNSAIAPLQDAVDLGMATDKEKAQLTAWKRYWVLLNRVDTSLAPDIDWPEKTSS</sequence>
<dbReference type="PANTHER" id="PTHR34413:SF2">
    <property type="entry name" value="PROPHAGE TAIL FIBER ASSEMBLY PROTEIN HOMOLOG TFAE-RELATED"/>
    <property type="match status" value="1"/>
</dbReference>